<evidence type="ECO:0000313" key="3">
    <source>
        <dbReference type="EMBL" id="RAK25994.1"/>
    </source>
</evidence>
<accession>A0A327Z0H3</accession>
<comment type="caution">
    <text evidence="3">The sequence shown here is derived from an EMBL/GenBank/DDBJ whole genome shotgun (WGS) entry which is preliminary data.</text>
</comment>
<dbReference type="RefSeq" id="WP_181558260.1">
    <property type="nucleotide sequence ID" value="NZ_JACHWI010000002.1"/>
</dbReference>
<dbReference type="EMBL" id="QLMJ01000029">
    <property type="protein sequence ID" value="RAK25994.1"/>
    <property type="molecule type" value="Genomic_DNA"/>
</dbReference>
<keyword evidence="2" id="KW-0812">Transmembrane</keyword>
<keyword evidence="2" id="KW-0472">Membrane</keyword>
<dbReference type="AlphaFoldDB" id="A0A327Z0H3"/>
<dbReference type="Proteomes" id="UP000249341">
    <property type="component" value="Unassembled WGS sequence"/>
</dbReference>
<proteinExistence type="predicted"/>
<feature type="transmembrane region" description="Helical" evidence="2">
    <location>
        <begin position="14"/>
        <end position="41"/>
    </location>
</feature>
<evidence type="ECO:0000313" key="4">
    <source>
        <dbReference type="Proteomes" id="UP000249341"/>
    </source>
</evidence>
<keyword evidence="4" id="KW-1185">Reference proteome</keyword>
<feature type="region of interest" description="Disordered" evidence="1">
    <location>
        <begin position="52"/>
        <end position="105"/>
    </location>
</feature>
<evidence type="ECO:0000256" key="2">
    <source>
        <dbReference type="SAM" id="Phobius"/>
    </source>
</evidence>
<name>A0A327Z0H3_9ACTN</name>
<organism evidence="3 4">
    <name type="scientific">Actinoplanes lutulentus</name>
    <dbReference type="NCBI Taxonomy" id="1287878"/>
    <lineage>
        <taxon>Bacteria</taxon>
        <taxon>Bacillati</taxon>
        <taxon>Actinomycetota</taxon>
        <taxon>Actinomycetes</taxon>
        <taxon>Micromonosporales</taxon>
        <taxon>Micromonosporaceae</taxon>
        <taxon>Actinoplanes</taxon>
    </lineage>
</organism>
<gene>
    <name evidence="3" type="ORF">B0I29_12930</name>
</gene>
<protein>
    <submittedName>
        <fullName evidence="3">Uncharacterized protein</fullName>
    </submittedName>
</protein>
<reference evidence="3 4" key="1">
    <citation type="submission" date="2018-06" db="EMBL/GenBank/DDBJ databases">
        <title>Genomic Encyclopedia of Type Strains, Phase III (KMG-III): the genomes of soil and plant-associated and newly described type strains.</title>
        <authorList>
            <person name="Whitman W."/>
        </authorList>
    </citation>
    <scope>NUCLEOTIDE SEQUENCE [LARGE SCALE GENOMIC DNA]</scope>
    <source>
        <strain evidence="3 4">CGMCC 4.7090</strain>
    </source>
</reference>
<sequence>MTSPQNPATRQRSYLLVITLVVSALSLVVGLAGVGLAAFALSRSSQATDLAKQANERPIAAPAATEAAPAPETPAPTTAATPAEEPADGAVDPGTTETPSEVSPTAEYTIAYEGEHLRVRSGGCGAGDAMHIDLAEPRVLNTGYNPEFGVFGCAVPGQIDTSLAVAQVSGPAATPNDCQETIRTNPGRSPIVPTRGMTVCAITDYQRATASGRPQKLVFVTVDSMSTENENVVLNLTLKAWNIPQ</sequence>
<feature type="compositionally biased region" description="Low complexity" evidence="1">
    <location>
        <begin position="60"/>
        <end position="84"/>
    </location>
</feature>
<keyword evidence="2" id="KW-1133">Transmembrane helix</keyword>
<evidence type="ECO:0000256" key="1">
    <source>
        <dbReference type="SAM" id="MobiDB-lite"/>
    </source>
</evidence>